<protein>
    <recommendedName>
        <fullName evidence="8">Integral membrane bound transporter domain-containing protein</fullName>
    </recommendedName>
</protein>
<feature type="transmembrane region" description="Helical" evidence="7">
    <location>
        <begin position="336"/>
        <end position="359"/>
    </location>
</feature>
<feature type="domain" description="Integral membrane bound transporter" evidence="8">
    <location>
        <begin position="352"/>
        <end position="477"/>
    </location>
</feature>
<dbReference type="InterPro" id="IPR049453">
    <property type="entry name" value="Memb_transporter_dom"/>
</dbReference>
<feature type="transmembrane region" description="Helical" evidence="7">
    <location>
        <begin position="464"/>
        <end position="482"/>
    </location>
</feature>
<dbReference type="KEGG" id="spav:Spa2297_18030"/>
<comment type="similarity">
    <text evidence="6">Belongs to the YccS/YhfK family.</text>
</comment>
<sequence>MPPLRRFVPSVPRCGRWHAVAGARRALRPRGVLALHRVDGAFVFALRAALATGLVAVPLVVAGRSDLAVYAVLGSFTTTFGRNLPYGRRARVLALVALVMTACVAGGSALGAWLRPEESTGGAFVVAAATAVVAGAAKFVCDLTRLSGLGAVMVLFSFAVAAQATPSSGDALPYTGAAAAGGALAWLLGVLGRLVHPDRPQRLAVATALREVAGLLEAGAGAARSSRHGATVAVLQAYRSLGRTPPTSARRTGPRHDPGLLRLVDTAWTALVGSSRWTPGARTGAALRLRERARTLTRRRGARRPVADEPSVRAPADALRAAELLVGDPRGPHRRAVLAVPALRMALGTAVAGGLAVLLHLEHGYWAAVSAAAVLHSVNVRTTAQRAVQRTVGTAAGLLLALAVLGARPGAVALTVVIVALEFLLEYVVVRNYALGVVFLTPIALLLSDLATPAPAGELILDRVSGSVIGIVVGLLCALLVVHDRATARVRHALDHCRAAAGRAEDALVHPAGPPDAVVGLRLAEAVVELREADDAAAGELWPAEIDPSEPAAAEQHAYDLLARLEHGA</sequence>
<proteinExistence type="inferred from homology"/>
<comment type="subcellular location">
    <subcellularLocation>
        <location evidence="1">Cell membrane</location>
        <topology evidence="1">Multi-pass membrane protein</topology>
    </subcellularLocation>
</comment>
<keyword evidence="5 7" id="KW-0472">Membrane</keyword>
<dbReference type="PANTHER" id="PTHR30509:SF9">
    <property type="entry name" value="MULTIDRUG RESISTANCE PROTEIN MDTO"/>
    <property type="match status" value="1"/>
</dbReference>
<feature type="transmembrane region" description="Helical" evidence="7">
    <location>
        <begin position="92"/>
        <end position="114"/>
    </location>
</feature>
<evidence type="ECO:0000256" key="3">
    <source>
        <dbReference type="ARBA" id="ARBA00022692"/>
    </source>
</evidence>
<feature type="transmembrane region" description="Helical" evidence="7">
    <location>
        <begin position="396"/>
        <end position="421"/>
    </location>
</feature>
<dbReference type="AlphaFoldDB" id="A0A191V123"/>
<feature type="transmembrane region" description="Helical" evidence="7">
    <location>
        <begin position="171"/>
        <end position="192"/>
    </location>
</feature>
<organism evidence="9 10">
    <name type="scientific">Streptomyces parvulus</name>
    <dbReference type="NCBI Taxonomy" id="146923"/>
    <lineage>
        <taxon>Bacteria</taxon>
        <taxon>Bacillati</taxon>
        <taxon>Actinomycetota</taxon>
        <taxon>Actinomycetes</taxon>
        <taxon>Kitasatosporales</taxon>
        <taxon>Streptomycetaceae</taxon>
        <taxon>Streptomyces</taxon>
    </lineage>
</organism>
<evidence type="ECO:0000259" key="8">
    <source>
        <dbReference type="Pfam" id="PF13515"/>
    </source>
</evidence>
<feature type="transmembrane region" description="Helical" evidence="7">
    <location>
        <begin position="40"/>
        <end position="61"/>
    </location>
</feature>
<dbReference type="GeneID" id="91306791"/>
<reference evidence="9 10" key="1">
    <citation type="submission" date="2016-05" db="EMBL/GenBank/DDBJ databases">
        <title>Non-Contiguous Finished Genome Sequence of Streptomyces parvulus 2297 Integrated Site-Specifically with Actinophage R4.</title>
        <authorList>
            <person name="Nishizawa T."/>
            <person name="Miura T."/>
            <person name="Harada C."/>
            <person name="Guo Y."/>
            <person name="Narisawa K."/>
            <person name="Ohta H."/>
            <person name="Takahashi H."/>
            <person name="Shirai M."/>
        </authorList>
    </citation>
    <scope>NUCLEOTIDE SEQUENCE [LARGE SCALE GENOMIC DNA]</scope>
    <source>
        <strain evidence="9 10">2297</strain>
    </source>
</reference>
<evidence type="ECO:0000256" key="6">
    <source>
        <dbReference type="ARBA" id="ARBA00043993"/>
    </source>
</evidence>
<evidence type="ECO:0000256" key="1">
    <source>
        <dbReference type="ARBA" id="ARBA00004651"/>
    </source>
</evidence>
<dbReference type="Pfam" id="PF13515">
    <property type="entry name" value="FUSC_2"/>
    <property type="match status" value="1"/>
</dbReference>
<keyword evidence="2" id="KW-1003">Cell membrane</keyword>
<keyword evidence="3 7" id="KW-0812">Transmembrane</keyword>
<evidence type="ECO:0000256" key="2">
    <source>
        <dbReference type="ARBA" id="ARBA00022475"/>
    </source>
</evidence>
<dbReference type="RefSeq" id="WP_064729076.1">
    <property type="nucleotide sequence ID" value="NZ_CP015866.1"/>
</dbReference>
<dbReference type="PANTHER" id="PTHR30509">
    <property type="entry name" value="P-HYDROXYBENZOIC ACID EFFLUX PUMP SUBUNIT-RELATED"/>
    <property type="match status" value="1"/>
</dbReference>
<gene>
    <name evidence="9" type="ORF">Spa2297_18030</name>
</gene>
<feature type="transmembrane region" description="Helical" evidence="7">
    <location>
        <begin position="433"/>
        <end position="452"/>
    </location>
</feature>
<accession>A0A191V123</accession>
<name>A0A191V123_9ACTN</name>
<evidence type="ECO:0000256" key="4">
    <source>
        <dbReference type="ARBA" id="ARBA00022989"/>
    </source>
</evidence>
<evidence type="ECO:0000256" key="7">
    <source>
        <dbReference type="SAM" id="Phobius"/>
    </source>
</evidence>
<feature type="transmembrane region" description="Helical" evidence="7">
    <location>
        <begin position="148"/>
        <end position="165"/>
    </location>
</feature>
<dbReference type="Proteomes" id="UP000078468">
    <property type="component" value="Chromosome"/>
</dbReference>
<feature type="transmembrane region" description="Helical" evidence="7">
    <location>
        <begin position="120"/>
        <end position="141"/>
    </location>
</feature>
<dbReference type="GO" id="GO:0005886">
    <property type="term" value="C:plasma membrane"/>
    <property type="evidence" value="ECO:0007669"/>
    <property type="project" value="UniProtKB-SubCell"/>
</dbReference>
<evidence type="ECO:0000313" key="10">
    <source>
        <dbReference type="Proteomes" id="UP000078468"/>
    </source>
</evidence>
<evidence type="ECO:0000313" key="9">
    <source>
        <dbReference type="EMBL" id="ANJ08711.1"/>
    </source>
</evidence>
<dbReference type="EMBL" id="CP015866">
    <property type="protein sequence ID" value="ANJ08711.1"/>
    <property type="molecule type" value="Genomic_DNA"/>
</dbReference>
<evidence type="ECO:0000256" key="5">
    <source>
        <dbReference type="ARBA" id="ARBA00023136"/>
    </source>
</evidence>
<keyword evidence="4 7" id="KW-1133">Transmembrane helix</keyword>